<dbReference type="InterPro" id="IPR004474">
    <property type="entry name" value="LytR_CpsA_psr"/>
</dbReference>
<dbReference type="PANTHER" id="PTHR33392:SF6">
    <property type="entry name" value="POLYISOPRENYL-TEICHOIC ACID--PEPTIDOGLYCAN TEICHOIC ACID TRANSFERASE TAGU"/>
    <property type="match status" value="1"/>
</dbReference>
<feature type="region of interest" description="Disordered" evidence="2">
    <location>
        <begin position="335"/>
        <end position="370"/>
    </location>
</feature>
<keyword evidence="3" id="KW-0812">Transmembrane</keyword>
<dbReference type="Proteomes" id="UP000199207">
    <property type="component" value="Unassembled WGS sequence"/>
</dbReference>
<organism evidence="5 6">
    <name type="scientific">Streptomyces aidingensis</name>
    <dbReference type="NCBI Taxonomy" id="910347"/>
    <lineage>
        <taxon>Bacteria</taxon>
        <taxon>Bacillati</taxon>
        <taxon>Actinomycetota</taxon>
        <taxon>Actinomycetes</taxon>
        <taxon>Kitasatosporales</taxon>
        <taxon>Streptomycetaceae</taxon>
        <taxon>Streptomyces</taxon>
    </lineage>
</organism>
<keyword evidence="3" id="KW-0472">Membrane</keyword>
<evidence type="ECO:0000256" key="1">
    <source>
        <dbReference type="ARBA" id="ARBA00006068"/>
    </source>
</evidence>
<name>A0A1I1T416_9ACTN</name>
<keyword evidence="6" id="KW-1185">Reference proteome</keyword>
<dbReference type="InterPro" id="IPR050922">
    <property type="entry name" value="LytR/CpsA/Psr_CW_biosynth"/>
</dbReference>
<proteinExistence type="inferred from homology"/>
<dbReference type="NCBIfam" id="TIGR00350">
    <property type="entry name" value="lytR_cpsA_psr"/>
    <property type="match status" value="1"/>
</dbReference>
<dbReference type="EMBL" id="FOLM01000017">
    <property type="protein sequence ID" value="SFD50993.1"/>
    <property type="molecule type" value="Genomic_DNA"/>
</dbReference>
<evidence type="ECO:0000256" key="3">
    <source>
        <dbReference type="SAM" id="Phobius"/>
    </source>
</evidence>
<dbReference type="STRING" id="910347.SAMN05421773_11785"/>
<comment type="similarity">
    <text evidence="1">Belongs to the LytR/CpsA/Psr (LCP) family.</text>
</comment>
<evidence type="ECO:0000313" key="5">
    <source>
        <dbReference type="EMBL" id="SFD50993.1"/>
    </source>
</evidence>
<dbReference type="PANTHER" id="PTHR33392">
    <property type="entry name" value="POLYISOPRENYL-TEICHOIC ACID--PEPTIDOGLYCAN TEICHOIC ACID TRANSFERASE TAGU"/>
    <property type="match status" value="1"/>
</dbReference>
<evidence type="ECO:0000259" key="4">
    <source>
        <dbReference type="Pfam" id="PF03816"/>
    </source>
</evidence>
<keyword evidence="3" id="KW-1133">Transmembrane helix</keyword>
<feature type="transmembrane region" description="Helical" evidence="3">
    <location>
        <begin position="31"/>
        <end position="52"/>
    </location>
</feature>
<dbReference type="OrthoDB" id="9782542at2"/>
<accession>A0A1I1T416</accession>
<dbReference type="RefSeq" id="WP_093841035.1">
    <property type="nucleotide sequence ID" value="NZ_FOLM01000017.1"/>
</dbReference>
<reference evidence="5 6" key="1">
    <citation type="submission" date="2016-10" db="EMBL/GenBank/DDBJ databases">
        <authorList>
            <person name="de Groot N.N."/>
        </authorList>
    </citation>
    <scope>NUCLEOTIDE SEQUENCE [LARGE SCALE GENOMIC DNA]</scope>
    <source>
        <strain evidence="5 6">CGMCC 4.5739</strain>
    </source>
</reference>
<evidence type="ECO:0000313" key="6">
    <source>
        <dbReference type="Proteomes" id="UP000199207"/>
    </source>
</evidence>
<feature type="region of interest" description="Disordered" evidence="2">
    <location>
        <begin position="1"/>
        <end position="20"/>
    </location>
</feature>
<gene>
    <name evidence="5" type="ORF">SAMN05421773_11785</name>
</gene>
<dbReference type="AlphaFoldDB" id="A0A1I1T416"/>
<feature type="compositionally biased region" description="Basic and acidic residues" evidence="2">
    <location>
        <begin position="1"/>
        <end position="10"/>
    </location>
</feature>
<sequence>MNGSADDRRPVPAGSTAVGSLRRRRRRTWRLVAAAVLGTLLVAGAAGTGLYLKLSGNIDGVDISGGGRPEDDDNGSLDLLVLGSDARGAHDPEDGPPARADTAMVVHLHRDRAGATVVSIPRDALLPRPACTDADGRRTPAVARAMFNEAYALGGPVCAVRTVEAVTGIRMDHYLEIDFEGFAGLVDTLGGVTVTLTEPLRDPDSKLDLPAGTHHLDGEQALALVRTRKAVGDGSDLARIDLQHIFLEALAERISGLDLWSSPKRLYELASAATSAVTTDSDLASVAGLAGLGRTLRGLGPQDLDLITLPVTADPMEPNRVVPLEPQAGQVWDALREDRPVPASALRGSVAEREPSPEVSAVPQGRDGGE</sequence>
<evidence type="ECO:0000256" key="2">
    <source>
        <dbReference type="SAM" id="MobiDB-lite"/>
    </source>
</evidence>
<protein>
    <submittedName>
        <fullName evidence="5">Cell envelope-related function transcriptional attenuator common domain-containing protein</fullName>
    </submittedName>
</protein>
<feature type="domain" description="Cell envelope-related transcriptional attenuator" evidence="4">
    <location>
        <begin position="99"/>
        <end position="254"/>
    </location>
</feature>
<dbReference type="Pfam" id="PF03816">
    <property type="entry name" value="LytR_cpsA_psr"/>
    <property type="match status" value="1"/>
</dbReference>
<dbReference type="Gene3D" id="3.40.630.190">
    <property type="entry name" value="LCP protein"/>
    <property type="match status" value="1"/>
</dbReference>